<dbReference type="GO" id="GO:0009279">
    <property type="term" value="C:cell outer membrane"/>
    <property type="evidence" value="ECO:0007669"/>
    <property type="project" value="UniProtKB-SubCell"/>
</dbReference>
<dbReference type="Gene3D" id="1.25.40.390">
    <property type="match status" value="1"/>
</dbReference>
<evidence type="ECO:0000259" key="6">
    <source>
        <dbReference type="Pfam" id="PF07980"/>
    </source>
</evidence>
<feature type="domain" description="SusD-like N-terminal" evidence="7">
    <location>
        <begin position="93"/>
        <end position="216"/>
    </location>
</feature>
<dbReference type="EMBL" id="FNVS01000015">
    <property type="protein sequence ID" value="SEG10823.1"/>
    <property type="molecule type" value="Genomic_DNA"/>
</dbReference>
<evidence type="ECO:0000256" key="3">
    <source>
        <dbReference type="ARBA" id="ARBA00022729"/>
    </source>
</evidence>
<dbReference type="Pfam" id="PF07980">
    <property type="entry name" value="SusD_RagB"/>
    <property type="match status" value="1"/>
</dbReference>
<sequence>MKRIIIFLSFFAAFFHTSCSDEWLDPKPHSFYTPENVYTDKGGFESLILTMRKDLRADNTGERHFICSEMAASDLGVPLVQLDFRKLTPSSSTYYPFLTMFTRAYEFIKNSNVLISRIDNIEWKDENEKNALVAEALWHRAYWYYRLVNNYGDVPLILEELFGPKLDFATYSRWTILEKLEQDLEFAVKYLPTPESTPAGGVSAGAGYHLLTKVYLANMKYDKAIEAADHVINDYSYALMEHRFGKDLDMPEYNLMWDLHRPENFNLSENTETILACIDRFEAPAEAKTAGLRTMRNYNCGWWYPAVLDSEGKQGMVYGGEYKALYGEANPNLVNTPYYRFDIWSYKGDTWENTSDMRRADENWVDMHELKYNNPKSVDYGKPVNPEYFAALADTFYYTFAFPHYITYVPAPDPAINPMGSNGDWYIFRLAETFLLRAEAYYWQGNMGAAADDINKVRLRAKAKPVTAGEVTIDFIFDERARELFAEEPRHSELVRVSYMMAKAGMNGYTLQDFSKKSWFYDRVMKYNTYYQTELNVLANYVVMDPHHVLWPIPQSVITANTQGVINQNIGYDGADNNVPPLTQIE</sequence>
<dbReference type="SUPFAM" id="SSF48452">
    <property type="entry name" value="TPR-like"/>
    <property type="match status" value="1"/>
</dbReference>
<comment type="subcellular location">
    <subcellularLocation>
        <location evidence="1">Cell outer membrane</location>
    </subcellularLocation>
</comment>
<dbReference type="AlphaFoldDB" id="A0A8G2F3G5"/>
<dbReference type="Pfam" id="PF14322">
    <property type="entry name" value="SusD-like_3"/>
    <property type="match status" value="1"/>
</dbReference>
<name>A0A8G2F3G5_9BACT</name>
<dbReference type="RefSeq" id="WP_099464559.1">
    <property type="nucleotide sequence ID" value="NZ_FNVS01000015.1"/>
</dbReference>
<gene>
    <name evidence="8" type="ORF">SAMN05444001_11520</name>
</gene>
<comment type="similarity">
    <text evidence="2">Belongs to the SusD family.</text>
</comment>
<evidence type="ECO:0000313" key="9">
    <source>
        <dbReference type="Proteomes" id="UP000236725"/>
    </source>
</evidence>
<dbReference type="InterPro" id="IPR011990">
    <property type="entry name" value="TPR-like_helical_dom_sf"/>
</dbReference>
<organism evidence="8 9">
    <name type="scientific">Parabacteroides chinchillae</name>
    <dbReference type="NCBI Taxonomy" id="871327"/>
    <lineage>
        <taxon>Bacteria</taxon>
        <taxon>Pseudomonadati</taxon>
        <taxon>Bacteroidota</taxon>
        <taxon>Bacteroidia</taxon>
        <taxon>Bacteroidales</taxon>
        <taxon>Tannerellaceae</taxon>
        <taxon>Parabacteroides</taxon>
    </lineage>
</organism>
<dbReference type="Proteomes" id="UP000236725">
    <property type="component" value="Unassembled WGS sequence"/>
</dbReference>
<feature type="domain" description="RagB/SusD" evidence="6">
    <location>
        <begin position="344"/>
        <end position="572"/>
    </location>
</feature>
<keyword evidence="5" id="KW-0998">Cell outer membrane</keyword>
<reference evidence="8 9" key="1">
    <citation type="submission" date="2016-10" db="EMBL/GenBank/DDBJ databases">
        <authorList>
            <person name="Varghese N."/>
            <person name="Submissions S."/>
        </authorList>
    </citation>
    <scope>NUCLEOTIDE SEQUENCE [LARGE SCALE GENOMIC DNA]</scope>
    <source>
        <strain evidence="8 9">DSM 29073</strain>
    </source>
</reference>
<proteinExistence type="inferred from homology"/>
<evidence type="ECO:0000256" key="1">
    <source>
        <dbReference type="ARBA" id="ARBA00004442"/>
    </source>
</evidence>
<evidence type="ECO:0000256" key="4">
    <source>
        <dbReference type="ARBA" id="ARBA00023136"/>
    </source>
</evidence>
<evidence type="ECO:0000313" key="8">
    <source>
        <dbReference type="EMBL" id="SEG10823.1"/>
    </source>
</evidence>
<keyword evidence="9" id="KW-1185">Reference proteome</keyword>
<dbReference type="InterPro" id="IPR033985">
    <property type="entry name" value="SusD-like_N"/>
</dbReference>
<evidence type="ECO:0000256" key="5">
    <source>
        <dbReference type="ARBA" id="ARBA00023237"/>
    </source>
</evidence>
<protein>
    <submittedName>
        <fullName evidence="8">Starch-binding associating with outer membrane</fullName>
    </submittedName>
</protein>
<keyword evidence="3" id="KW-0732">Signal</keyword>
<comment type="caution">
    <text evidence="8">The sequence shown here is derived from an EMBL/GenBank/DDBJ whole genome shotgun (WGS) entry which is preliminary data.</text>
</comment>
<evidence type="ECO:0000256" key="2">
    <source>
        <dbReference type="ARBA" id="ARBA00006275"/>
    </source>
</evidence>
<keyword evidence="4" id="KW-0472">Membrane</keyword>
<accession>A0A8G2F3G5</accession>
<dbReference type="InterPro" id="IPR012944">
    <property type="entry name" value="SusD_RagB_dom"/>
</dbReference>
<evidence type="ECO:0000259" key="7">
    <source>
        <dbReference type="Pfam" id="PF14322"/>
    </source>
</evidence>